<organism evidence="1 2">
    <name type="scientific">Candidatus Roizmanbacteria bacterium RIFCSPLOWO2_02_FULL_36_11</name>
    <dbReference type="NCBI Taxonomy" id="1802071"/>
    <lineage>
        <taxon>Bacteria</taxon>
        <taxon>Candidatus Roizmaniibacteriota</taxon>
    </lineage>
</organism>
<dbReference type="AlphaFoldDB" id="A0A1F7JHD1"/>
<comment type="caution">
    <text evidence="1">The sequence shown here is derived from an EMBL/GenBank/DDBJ whole genome shotgun (WGS) entry which is preliminary data.</text>
</comment>
<accession>A0A1F7JHD1</accession>
<dbReference type="Proteomes" id="UP000177418">
    <property type="component" value="Unassembled WGS sequence"/>
</dbReference>
<evidence type="ECO:0000313" key="1">
    <source>
        <dbReference type="EMBL" id="OGK55018.1"/>
    </source>
</evidence>
<gene>
    <name evidence="1" type="ORF">A3H78_00900</name>
</gene>
<reference evidence="1 2" key="1">
    <citation type="journal article" date="2016" name="Nat. Commun.">
        <title>Thousands of microbial genomes shed light on interconnected biogeochemical processes in an aquifer system.</title>
        <authorList>
            <person name="Anantharaman K."/>
            <person name="Brown C.T."/>
            <person name="Hug L.A."/>
            <person name="Sharon I."/>
            <person name="Castelle C.J."/>
            <person name="Probst A.J."/>
            <person name="Thomas B.C."/>
            <person name="Singh A."/>
            <person name="Wilkins M.J."/>
            <person name="Karaoz U."/>
            <person name="Brodie E.L."/>
            <person name="Williams K.H."/>
            <person name="Hubbard S.S."/>
            <person name="Banfield J.F."/>
        </authorList>
    </citation>
    <scope>NUCLEOTIDE SEQUENCE [LARGE SCALE GENOMIC DNA]</scope>
</reference>
<sequence>MQINSRPMILFFLLLALLTFLVGFRLGRRVEKMDKTYVPKPTINMIPTDTPSPTAVSLEFVNYQNKICGFNFIYPKFMEENKISSESSKLSGQNSNVYYECNKTEVFNKKEALSELDPQKELTIQNQKIKLFRKNDQIIMFVALNSSKNRSIFFEISDNLADLVLKTLEFNK</sequence>
<name>A0A1F7JHD1_9BACT</name>
<protein>
    <submittedName>
        <fullName evidence="1">Uncharacterized protein</fullName>
    </submittedName>
</protein>
<evidence type="ECO:0000313" key="2">
    <source>
        <dbReference type="Proteomes" id="UP000177418"/>
    </source>
</evidence>
<dbReference type="EMBL" id="MGAV01000012">
    <property type="protein sequence ID" value="OGK55018.1"/>
    <property type="molecule type" value="Genomic_DNA"/>
</dbReference>
<proteinExistence type="predicted"/>